<dbReference type="AlphaFoldDB" id="A0A292YAL7"/>
<dbReference type="Gene3D" id="3.30.1230.10">
    <property type="entry name" value="YlxR-like"/>
    <property type="match status" value="1"/>
</dbReference>
<organism evidence="1 2">
    <name type="scientific">Lebetimonas natsushimae</name>
    <dbReference type="NCBI Taxonomy" id="1936991"/>
    <lineage>
        <taxon>Bacteria</taxon>
        <taxon>Pseudomonadati</taxon>
        <taxon>Campylobacterota</taxon>
        <taxon>Epsilonproteobacteria</taxon>
        <taxon>Nautiliales</taxon>
        <taxon>Nautiliaceae</taxon>
        <taxon>Lebetimonas</taxon>
    </lineage>
</organism>
<evidence type="ECO:0008006" key="3">
    <source>
        <dbReference type="Google" id="ProtNLM"/>
    </source>
</evidence>
<reference evidence="1 2" key="1">
    <citation type="journal article" date="2017" name="Syst. Appl. Microbiol.">
        <title>Lebetimonas natsushimae sp. nov., a novel strictly anaerobic, moderately thermophilic chemoautotroph isolated from a deep-sea hydrothermal vent polychaete nest in the Mid-Okinawa Trough.</title>
        <authorList>
            <person name="Nagata R."/>
            <person name="Takaki Y."/>
            <person name="Tame A."/>
            <person name="Nunoura T."/>
            <person name="Muto H."/>
            <person name="Mino S."/>
            <person name="Sawayama S."/>
            <person name="Takai K."/>
            <person name="Nakagawa S."/>
        </authorList>
    </citation>
    <scope>NUCLEOTIDE SEQUENCE [LARGE SCALE GENOMIC DNA]</scope>
    <source>
        <strain evidence="1 2">HS1857</strain>
    </source>
</reference>
<evidence type="ECO:0000313" key="2">
    <source>
        <dbReference type="Proteomes" id="UP000217944"/>
    </source>
</evidence>
<comment type="caution">
    <text evidence="1">The sequence shown here is derived from an EMBL/GenBank/DDBJ whole genome shotgun (WGS) entry which is preliminary data.</text>
</comment>
<gene>
    <name evidence="1" type="ORF">LNAT_P0402</name>
</gene>
<dbReference type="InterPro" id="IPR035931">
    <property type="entry name" value="YlxR-like_sf"/>
</dbReference>
<protein>
    <recommendedName>
        <fullName evidence="3">YlxR domain-containing protein</fullName>
    </recommendedName>
</protein>
<sequence>MENGKHIKIRMCVACRKRDRQDNLYRLQCKNGELVSFSGRGRSFYVCRECINSKKFINYISKLCNLTKNEAKEKLFHFPFYIKEKEFI</sequence>
<keyword evidence="2" id="KW-1185">Reference proteome</keyword>
<dbReference type="RefSeq" id="WP_096258264.1">
    <property type="nucleotide sequence ID" value="NZ_BDME01000001.1"/>
</dbReference>
<accession>A0A292YAL7</accession>
<dbReference type="SUPFAM" id="SSF64376">
    <property type="entry name" value="YlxR-like"/>
    <property type="match status" value="1"/>
</dbReference>
<dbReference type="EMBL" id="BDME01000001">
    <property type="protein sequence ID" value="GAX87107.1"/>
    <property type="molecule type" value="Genomic_DNA"/>
</dbReference>
<proteinExistence type="predicted"/>
<name>A0A292YAL7_9BACT</name>
<dbReference type="OrthoDB" id="5518171at2"/>
<evidence type="ECO:0000313" key="1">
    <source>
        <dbReference type="EMBL" id="GAX87107.1"/>
    </source>
</evidence>
<dbReference type="Proteomes" id="UP000217944">
    <property type="component" value="Unassembled WGS sequence"/>
</dbReference>